<feature type="transmembrane region" description="Helical" evidence="2">
    <location>
        <begin position="64"/>
        <end position="84"/>
    </location>
</feature>
<feature type="transmembrane region" description="Helical" evidence="2">
    <location>
        <begin position="181"/>
        <end position="200"/>
    </location>
</feature>
<dbReference type="Proteomes" id="UP000710815">
    <property type="component" value="Unassembled WGS sequence"/>
</dbReference>
<dbReference type="CDD" id="cd16935">
    <property type="entry name" value="HATPase_AgrC-ComD-like"/>
    <property type="match status" value="1"/>
</dbReference>
<evidence type="ECO:0000256" key="2">
    <source>
        <dbReference type="SAM" id="Phobius"/>
    </source>
</evidence>
<name>A0ABS9VTC7_9BIFI</name>
<protein>
    <submittedName>
        <fullName evidence="4">GHKL domain-containing protein</fullName>
    </submittedName>
</protein>
<feature type="transmembrane region" description="Helical" evidence="2">
    <location>
        <begin position="15"/>
        <end position="33"/>
    </location>
</feature>
<dbReference type="Pfam" id="PF14501">
    <property type="entry name" value="HATPase_c_5"/>
    <property type="match status" value="1"/>
</dbReference>
<dbReference type="InterPro" id="IPR032834">
    <property type="entry name" value="NatK-like_C"/>
</dbReference>
<keyword evidence="2" id="KW-0472">Membrane</keyword>
<dbReference type="SUPFAM" id="SSF55874">
    <property type="entry name" value="ATPase domain of HSP90 chaperone/DNA topoisomerase II/histidine kinase"/>
    <property type="match status" value="1"/>
</dbReference>
<comment type="caution">
    <text evidence="4">The sequence shown here is derived from an EMBL/GenBank/DDBJ whole genome shotgun (WGS) entry which is preliminary data.</text>
</comment>
<feature type="transmembrane region" description="Helical" evidence="2">
    <location>
        <begin position="96"/>
        <end position="114"/>
    </location>
</feature>
<evidence type="ECO:0000313" key="4">
    <source>
        <dbReference type="EMBL" id="MCH9275354.1"/>
    </source>
</evidence>
<feature type="coiled-coil region" evidence="1">
    <location>
        <begin position="255"/>
        <end position="292"/>
    </location>
</feature>
<dbReference type="InterPro" id="IPR036890">
    <property type="entry name" value="HATPase_C_sf"/>
</dbReference>
<sequence>MNGAITNALPDIPRLYTAICEWAACVMYLLVIYRRVPLPRTIATCAVGLAAMIGIQYAAGTMPIWLWVAGMLLAFAGMYMIIWLGSGTGKREGLYVTARAFVLAELVASLHWQLATFLSVGGARHDGPSSLGGAGGTDGTGGALSWLSWQSILILVVSYAICFAAAWLVERGNFSHDAPTTTTAQLAIGTVAITVVTFAMSNLSFVSTNTPFSGSVGQEVFYIRTLVDFCGFAILYAQQEQARRMEASMELTSINAQLESQHQEYLASKENLESIGRLAHDLKHQIAALRAEVDPQHATAGFEQLERSVAEYSAQQHSGNPVLDVILTTKTRACEERGITLTAVADGSLLAGMSSMDIASLFGNALDNAIEATSRLADPQQRLIRLALYGQGRFTVIRVENYYDSTLRKDAAGNLRTTKRDASRHGFGVKSIRHIAAQYGGEVTIRTEDHWFTLTVLLPR</sequence>
<reference evidence="4 5" key="2">
    <citation type="journal article" date="2021" name="Syst. Appl. Microbiol.">
        <title>Phylogenetic classification of ten novel species belonging to the genus Bifidobacterium comprising B. phasiani sp. nov., B. pongonis sp. nov., B. saguinibicoloris sp. nov., B. colobi sp. nov., B. simiiventris sp. nov., B. santillanense sp. nov., B. miconis sp. nov., B. amazonense sp. nov., B. pluvialisilvae sp. nov., and B. miconisargentati sp. nov.</title>
        <authorList>
            <person name="Lugli G.A."/>
            <person name="Calvete-Torre I."/>
            <person name="Alessandri G."/>
            <person name="Milani C."/>
            <person name="Turroni F."/>
            <person name="Laiolo P."/>
            <person name="Ossiprandi M.C."/>
            <person name="Margolles A."/>
            <person name="Ruiz L."/>
            <person name="Ventura M."/>
        </authorList>
    </citation>
    <scope>NUCLEOTIDE SEQUENCE [LARGE SCALE GENOMIC DNA]</scope>
    <source>
        <strain evidence="4 5">MA1</strain>
    </source>
</reference>
<feature type="domain" description="Sensor histidine kinase NatK-like C-terminal" evidence="3">
    <location>
        <begin position="354"/>
        <end position="459"/>
    </location>
</feature>
<reference evidence="4 5" key="1">
    <citation type="journal article" date="2021" name="Environ. Microbiol.">
        <title>Genetic insights into the dark matter of the mammalian gut microbiota through targeted genome reconstruction.</title>
        <authorList>
            <person name="Lugli G.A."/>
            <person name="Alessandri G."/>
            <person name="Milani C."/>
            <person name="Viappiani A."/>
            <person name="Fontana F."/>
            <person name="Tarracchini C."/>
            <person name="Mancabelli L."/>
            <person name="Argentini C."/>
            <person name="Ruiz L."/>
            <person name="Margolles A."/>
            <person name="van Sinderen D."/>
            <person name="Turroni F."/>
            <person name="Ventura M."/>
        </authorList>
    </citation>
    <scope>NUCLEOTIDE SEQUENCE [LARGE SCALE GENOMIC DNA]</scope>
    <source>
        <strain evidence="4 5">MA1</strain>
    </source>
</reference>
<evidence type="ECO:0000259" key="3">
    <source>
        <dbReference type="Pfam" id="PF14501"/>
    </source>
</evidence>
<dbReference type="EMBL" id="JAFEJT020000009">
    <property type="protein sequence ID" value="MCH9275354.1"/>
    <property type="molecule type" value="Genomic_DNA"/>
</dbReference>
<feature type="transmembrane region" description="Helical" evidence="2">
    <location>
        <begin position="220"/>
        <end position="237"/>
    </location>
</feature>
<keyword evidence="2" id="KW-1133">Transmembrane helix</keyword>
<proteinExistence type="predicted"/>
<gene>
    <name evidence="4" type="ORF">JS533_003560</name>
</gene>
<dbReference type="Gene3D" id="3.30.565.10">
    <property type="entry name" value="Histidine kinase-like ATPase, C-terminal domain"/>
    <property type="match status" value="1"/>
</dbReference>
<feature type="transmembrane region" description="Helical" evidence="2">
    <location>
        <begin position="40"/>
        <end position="58"/>
    </location>
</feature>
<dbReference type="RefSeq" id="WP_241513155.1">
    <property type="nucleotide sequence ID" value="NZ_JAFEJT020000009.1"/>
</dbReference>
<evidence type="ECO:0000256" key="1">
    <source>
        <dbReference type="SAM" id="Coils"/>
    </source>
</evidence>
<keyword evidence="5" id="KW-1185">Reference proteome</keyword>
<evidence type="ECO:0000313" key="5">
    <source>
        <dbReference type="Proteomes" id="UP000710815"/>
    </source>
</evidence>
<accession>A0ABS9VTC7</accession>
<keyword evidence="2" id="KW-0812">Transmembrane</keyword>
<feature type="transmembrane region" description="Helical" evidence="2">
    <location>
        <begin position="147"/>
        <end position="169"/>
    </location>
</feature>
<keyword evidence="1" id="KW-0175">Coiled coil</keyword>
<organism evidence="4 5">
    <name type="scientific">Bifidobacterium amazonense</name>
    <dbReference type="NCBI Taxonomy" id="2809027"/>
    <lineage>
        <taxon>Bacteria</taxon>
        <taxon>Bacillati</taxon>
        <taxon>Actinomycetota</taxon>
        <taxon>Actinomycetes</taxon>
        <taxon>Bifidobacteriales</taxon>
        <taxon>Bifidobacteriaceae</taxon>
        <taxon>Bifidobacterium</taxon>
    </lineage>
</organism>